<proteinExistence type="predicted"/>
<dbReference type="Pfam" id="PF13479">
    <property type="entry name" value="AAA_24"/>
    <property type="match status" value="1"/>
</dbReference>
<reference evidence="1" key="1">
    <citation type="journal article" date="2015" name="Nature">
        <title>Complex archaea that bridge the gap between prokaryotes and eukaryotes.</title>
        <authorList>
            <person name="Spang A."/>
            <person name="Saw J.H."/>
            <person name="Jorgensen S.L."/>
            <person name="Zaremba-Niedzwiedzka K."/>
            <person name="Martijn J."/>
            <person name="Lind A.E."/>
            <person name="van Eijk R."/>
            <person name="Schleper C."/>
            <person name="Guy L."/>
            <person name="Ettema T.J."/>
        </authorList>
    </citation>
    <scope>NUCLEOTIDE SEQUENCE</scope>
</reference>
<name>A0A0F9ERI7_9ZZZZ</name>
<sequence length="300" mass="33476">MSSQTITSPIPGDLAKIPGVTTGFRPVSVNRGRFVFTGRPGCGKSTLVHNNPKAFILDHDQGGNTVDDPRAIVYTPDPDKTPEGETADAYRDIVDVLIARRKKGAKDIEMIVFDTYDELIEIFLRDFCLKHKLEDPLDYKSGEGNAYSIVRRDIFELLNRAYRAGFGWAILVNVTPKVIRHGGQDRTVLSLSVSESFANSVRKKCEHFMYMAYHTKTVTGPPTVRTINGKKVTIPGETRKEECRLLKTKPGTLWAGETTDEVKVRIPFPDSTEIPRLGGWDVFTKVYDEAIQTLTKGVKA</sequence>
<comment type="caution">
    <text evidence="1">The sequence shown here is derived from an EMBL/GenBank/DDBJ whole genome shotgun (WGS) entry which is preliminary data.</text>
</comment>
<protein>
    <submittedName>
        <fullName evidence="1">Uncharacterized protein</fullName>
    </submittedName>
</protein>
<dbReference type="SUPFAM" id="SSF52540">
    <property type="entry name" value="P-loop containing nucleoside triphosphate hydrolases"/>
    <property type="match status" value="1"/>
</dbReference>
<dbReference type="AlphaFoldDB" id="A0A0F9ERI7"/>
<accession>A0A0F9ERI7</accession>
<dbReference type="EMBL" id="LAZR01023982">
    <property type="protein sequence ID" value="KKL76639.1"/>
    <property type="molecule type" value="Genomic_DNA"/>
</dbReference>
<organism evidence="1">
    <name type="scientific">marine sediment metagenome</name>
    <dbReference type="NCBI Taxonomy" id="412755"/>
    <lineage>
        <taxon>unclassified sequences</taxon>
        <taxon>metagenomes</taxon>
        <taxon>ecological metagenomes</taxon>
    </lineage>
</organism>
<dbReference type="InterPro" id="IPR027417">
    <property type="entry name" value="P-loop_NTPase"/>
</dbReference>
<evidence type="ECO:0000313" key="1">
    <source>
        <dbReference type="EMBL" id="KKL76639.1"/>
    </source>
</evidence>
<gene>
    <name evidence="1" type="ORF">LCGC14_2042890</name>
</gene>